<evidence type="ECO:0000313" key="3">
    <source>
        <dbReference type="EMBL" id="MCM2374110.1"/>
    </source>
</evidence>
<dbReference type="Proteomes" id="UP001202961">
    <property type="component" value="Unassembled WGS sequence"/>
</dbReference>
<keyword evidence="1" id="KW-1133">Transmembrane helix</keyword>
<feature type="transmembrane region" description="Helical" evidence="1">
    <location>
        <begin position="39"/>
        <end position="58"/>
    </location>
</feature>
<evidence type="ECO:0000256" key="1">
    <source>
        <dbReference type="SAM" id="Phobius"/>
    </source>
</evidence>
<evidence type="ECO:0000313" key="4">
    <source>
        <dbReference type="Proteomes" id="UP001202961"/>
    </source>
</evidence>
<feature type="domain" description="Peptidase M56" evidence="2">
    <location>
        <begin position="12"/>
        <end position="228"/>
    </location>
</feature>
<organism evidence="3 4">
    <name type="scientific">Aporhodopirellula aestuarii</name>
    <dbReference type="NCBI Taxonomy" id="2950107"/>
    <lineage>
        <taxon>Bacteria</taxon>
        <taxon>Pseudomonadati</taxon>
        <taxon>Planctomycetota</taxon>
        <taxon>Planctomycetia</taxon>
        <taxon>Pirellulales</taxon>
        <taxon>Pirellulaceae</taxon>
        <taxon>Aporhodopirellula</taxon>
    </lineage>
</organism>
<dbReference type="CDD" id="cd07341">
    <property type="entry name" value="M56_BlaR1_MecR1_like"/>
    <property type="match status" value="1"/>
</dbReference>
<dbReference type="InterPro" id="IPR008756">
    <property type="entry name" value="Peptidase_M56"/>
</dbReference>
<dbReference type="RefSeq" id="WP_250931981.1">
    <property type="nucleotide sequence ID" value="NZ_JAMQBK010000078.1"/>
</dbReference>
<feature type="transmembrane region" description="Helical" evidence="1">
    <location>
        <begin position="294"/>
        <end position="312"/>
    </location>
</feature>
<gene>
    <name evidence="3" type="ORF">NB063_26140</name>
</gene>
<feature type="transmembrane region" description="Helical" evidence="1">
    <location>
        <begin position="6"/>
        <end position="27"/>
    </location>
</feature>
<sequence>MNTSLLFEVASTLCVQTAIVVAVCVGLQRWVGNVRSASRLWTCCFVSIIAMIAAGVLLPHRRLFHFPDLGPREVTVAFVTWQGRLAIGLLTVWAIGAALSLARKAILCGQLVRFLNHRCESIDQEELLARLQLPSNPHLCVLTSSDIQGPFCWQLHRPTIVIPETLMSEDDTTLRHVLLHEIEHLRTQHPMQHFLQGVCSTVFWFHPAVWIAARDAELTREFLCDEVAATACGKFGAYLRTLAKVSERCGSASCTNVPRGTLAFGNRKSTLVKRCDRLVELAQKPRKAKSRRPILATICLVVVVALVQQVWLPTNVMASNRSDWSPWPSWTARALHNAFDVHVRDFEAFENRVHVHEWMSDSD</sequence>
<keyword evidence="4" id="KW-1185">Reference proteome</keyword>
<comment type="caution">
    <text evidence="3">The sequence shown here is derived from an EMBL/GenBank/DDBJ whole genome shotgun (WGS) entry which is preliminary data.</text>
</comment>
<accession>A0ABT0UC94</accession>
<dbReference type="Pfam" id="PF05569">
    <property type="entry name" value="Peptidase_M56"/>
    <property type="match status" value="1"/>
</dbReference>
<protein>
    <submittedName>
        <fullName evidence="3">M56 family metallopeptidase</fullName>
    </submittedName>
</protein>
<keyword evidence="1" id="KW-0812">Transmembrane</keyword>
<keyword evidence="1" id="KW-0472">Membrane</keyword>
<reference evidence="3 4" key="1">
    <citation type="journal article" date="2022" name="Syst. Appl. Microbiol.">
        <title>Rhodopirellula aestuarii sp. nov., a novel member of the genus Rhodopirellula isolated from brackish sediments collected in the Tagus River estuary, Portugal.</title>
        <authorList>
            <person name="Vitorino I.R."/>
            <person name="Klimek D."/>
            <person name="Calusinska M."/>
            <person name="Lobo-da-Cunha A."/>
            <person name="Vasconcelos V."/>
            <person name="Lage O.M."/>
        </authorList>
    </citation>
    <scope>NUCLEOTIDE SEQUENCE [LARGE SCALE GENOMIC DNA]</scope>
    <source>
        <strain evidence="3 4">ICT_H3.1</strain>
    </source>
</reference>
<evidence type="ECO:0000259" key="2">
    <source>
        <dbReference type="Pfam" id="PF05569"/>
    </source>
</evidence>
<proteinExistence type="predicted"/>
<dbReference type="InterPro" id="IPR052173">
    <property type="entry name" value="Beta-lactam_resp_regulator"/>
</dbReference>
<name>A0ABT0UC94_9BACT</name>
<dbReference type="PANTHER" id="PTHR34978:SF3">
    <property type="entry name" value="SLR0241 PROTEIN"/>
    <property type="match status" value="1"/>
</dbReference>
<dbReference type="PANTHER" id="PTHR34978">
    <property type="entry name" value="POSSIBLE SENSOR-TRANSDUCER PROTEIN BLAR"/>
    <property type="match status" value="1"/>
</dbReference>
<dbReference type="EMBL" id="JAMQBK010000078">
    <property type="protein sequence ID" value="MCM2374110.1"/>
    <property type="molecule type" value="Genomic_DNA"/>
</dbReference>
<feature type="transmembrane region" description="Helical" evidence="1">
    <location>
        <begin position="78"/>
        <end position="101"/>
    </location>
</feature>